<dbReference type="Gene3D" id="3.40.630.30">
    <property type="match status" value="1"/>
</dbReference>
<dbReference type="InterPro" id="IPR027365">
    <property type="entry name" value="GNAT_acetyltra_YdfB-like"/>
</dbReference>
<dbReference type="Proteomes" id="UP000609849">
    <property type="component" value="Unassembled WGS sequence"/>
</dbReference>
<dbReference type="InterPro" id="IPR000182">
    <property type="entry name" value="GNAT_dom"/>
</dbReference>
<dbReference type="PROSITE" id="PS51186">
    <property type="entry name" value="GNAT"/>
    <property type="match status" value="1"/>
</dbReference>
<dbReference type="Pfam" id="PF12746">
    <property type="entry name" value="GNAT_acetyltran"/>
    <property type="match status" value="1"/>
</dbReference>
<dbReference type="EMBL" id="JACRWE010000002">
    <property type="protein sequence ID" value="MBC5996331.1"/>
    <property type="molecule type" value="Genomic_DNA"/>
</dbReference>
<proteinExistence type="predicted"/>
<comment type="caution">
    <text evidence="2">The sequence shown here is derived from an EMBL/GenBank/DDBJ whole genome shotgun (WGS) entry which is preliminary data.</text>
</comment>
<sequence length="261" mass="30760">MITKVNESLENAFWEYVSHEERINLFIIGDVENYGFETDFQDVWFQMDNEKIVAVMLRYYKSLIIYSYENDYNIDEMIDHINSLDIKEICGKKIVIDRLLTKYKDFKKCKETYFCSLKSLKEIDILNLKENKIEKAEISDLKELNDFICNIEDMYTEDYIESKSKQLKEKNTRIYFVKQDNKIVSTTSTGIETSFLAMVCGTCTDVNYRNQGLATLMTYTLSKELVNEGKIPCLFYSSEVAGRIYKKIGYEIDDNWSMLLK</sequence>
<dbReference type="InterPro" id="IPR016181">
    <property type="entry name" value="Acyl_CoA_acyltransferase"/>
</dbReference>
<reference evidence="2 3" key="1">
    <citation type="submission" date="2020-08" db="EMBL/GenBank/DDBJ databases">
        <authorList>
            <person name="Liu C."/>
            <person name="Sun Q."/>
        </authorList>
    </citation>
    <scope>NUCLEOTIDE SEQUENCE [LARGE SCALE GENOMIC DNA]</scope>
    <source>
        <strain evidence="2 3">NSJ-18</strain>
    </source>
</reference>
<protein>
    <submittedName>
        <fullName evidence="2">GNAT family N-acetyltransferase</fullName>
    </submittedName>
</protein>
<dbReference type="RefSeq" id="WP_153972039.1">
    <property type="nucleotide sequence ID" value="NZ_JACRWE010000002.1"/>
</dbReference>
<keyword evidence="3" id="KW-1185">Reference proteome</keyword>
<organism evidence="2 3">
    <name type="scientific">Romboutsia faecis</name>
    <dbReference type="NCBI Taxonomy" id="2764597"/>
    <lineage>
        <taxon>Bacteria</taxon>
        <taxon>Bacillati</taxon>
        <taxon>Bacillota</taxon>
        <taxon>Clostridia</taxon>
        <taxon>Peptostreptococcales</taxon>
        <taxon>Peptostreptococcaceae</taxon>
        <taxon>Romboutsia</taxon>
    </lineage>
</organism>
<evidence type="ECO:0000313" key="2">
    <source>
        <dbReference type="EMBL" id="MBC5996331.1"/>
    </source>
</evidence>
<feature type="domain" description="N-acetyltransferase" evidence="1">
    <location>
        <begin position="136"/>
        <end position="261"/>
    </location>
</feature>
<dbReference type="SUPFAM" id="SSF55729">
    <property type="entry name" value="Acyl-CoA N-acyltransferases (Nat)"/>
    <property type="match status" value="1"/>
</dbReference>
<evidence type="ECO:0000259" key="1">
    <source>
        <dbReference type="PROSITE" id="PS51186"/>
    </source>
</evidence>
<gene>
    <name evidence="2" type="ORF">H8923_06115</name>
</gene>
<accession>A0ABR7JN19</accession>
<name>A0ABR7JN19_9FIRM</name>
<evidence type="ECO:0000313" key="3">
    <source>
        <dbReference type="Proteomes" id="UP000609849"/>
    </source>
</evidence>